<evidence type="ECO:0000256" key="1">
    <source>
        <dbReference type="SAM" id="MobiDB-lite"/>
    </source>
</evidence>
<feature type="region of interest" description="Disordered" evidence="1">
    <location>
        <begin position="205"/>
        <end position="239"/>
    </location>
</feature>
<feature type="compositionally biased region" description="Low complexity" evidence="1">
    <location>
        <begin position="65"/>
        <end position="91"/>
    </location>
</feature>
<accession>J5TRC9</accession>
<feature type="compositionally biased region" description="Low complexity" evidence="1">
    <location>
        <begin position="214"/>
        <end position="225"/>
    </location>
</feature>
<feature type="compositionally biased region" description="Basic residues" evidence="1">
    <location>
        <begin position="363"/>
        <end position="374"/>
    </location>
</feature>
<dbReference type="OrthoDB" id="2595104at2759"/>
<feature type="region of interest" description="Disordered" evidence="1">
    <location>
        <begin position="62"/>
        <end position="107"/>
    </location>
</feature>
<dbReference type="KEGG" id="tasa:A1Q1_04547"/>
<evidence type="ECO:0000313" key="2">
    <source>
        <dbReference type="EMBL" id="EJT52336.1"/>
    </source>
</evidence>
<gene>
    <name evidence="2" type="ORF">A1Q1_04547</name>
</gene>
<dbReference type="EMBL" id="ALBS01000027">
    <property type="protein sequence ID" value="EJT52336.1"/>
    <property type="molecule type" value="Genomic_DNA"/>
</dbReference>
<organism evidence="2 3">
    <name type="scientific">Trichosporon asahii var. asahii (strain ATCC 90039 / CBS 2479 / JCM 2466 / KCTC 7840 / NBRC 103889/ NCYC 2677 / UAMH 7654)</name>
    <name type="common">Yeast</name>
    <dbReference type="NCBI Taxonomy" id="1186058"/>
    <lineage>
        <taxon>Eukaryota</taxon>
        <taxon>Fungi</taxon>
        <taxon>Dikarya</taxon>
        <taxon>Basidiomycota</taxon>
        <taxon>Agaricomycotina</taxon>
        <taxon>Tremellomycetes</taxon>
        <taxon>Trichosporonales</taxon>
        <taxon>Trichosporonaceae</taxon>
        <taxon>Trichosporon</taxon>
    </lineage>
</organism>
<sequence length="397" mass="42976">MFEEDFERCFICQQPCKGLYCSAECKQQDNGTPSPAIKPAHGIHLTAQLPSSLSPRVRPVHQIAPSPIFSPRRRGGSSSSSSISESPIQSPATNPVDGGSPNKECFNLPPPAYPTQVFGSLSTMPVKIPSSSRTPVMMTVPLAGTTAPSGTSVETLRFGRKSSVTNSVTSPLALLPRCGCGRPIGHRARSRDRSDAAEAISCLSLGPNNDEVRSSASRVCSDSSRNQGTRTPNILCPALPEERSITHVLGSSLLSRSRSDPHPPSPRASMGGIHPRPALELSGVAAPMNHSPLPPVTSAMPNMTLPNTGRETRGRSRERVARPDRQPVSKLTHHEEREVAPSRLDRNSRERSRERNSRERGRMAHSRSRSRPARRSGELALGLSYEDRGRLRPQVLA</sequence>
<dbReference type="GeneID" id="25988060"/>
<dbReference type="HOGENOM" id="CLU_572396_0_0_1"/>
<comment type="caution">
    <text evidence="2">The sequence shown here is derived from an EMBL/GenBank/DDBJ whole genome shotgun (WGS) entry which is preliminary data.</text>
</comment>
<dbReference type="RefSeq" id="XP_014183455.1">
    <property type="nucleotide sequence ID" value="XM_014327980.1"/>
</dbReference>
<evidence type="ECO:0000313" key="3">
    <source>
        <dbReference type="Proteomes" id="UP000002748"/>
    </source>
</evidence>
<name>J5TRC9_TRIAS</name>
<feature type="region of interest" description="Disordered" evidence="1">
    <location>
        <begin position="252"/>
        <end position="381"/>
    </location>
</feature>
<dbReference type="Proteomes" id="UP000002748">
    <property type="component" value="Unassembled WGS sequence"/>
</dbReference>
<dbReference type="AlphaFoldDB" id="J5TRC9"/>
<protein>
    <submittedName>
        <fullName evidence="2">Uncharacterized protein</fullName>
    </submittedName>
</protein>
<dbReference type="VEuPathDB" id="FungiDB:A1Q1_04547"/>
<proteinExistence type="predicted"/>
<feature type="compositionally biased region" description="Basic and acidic residues" evidence="1">
    <location>
        <begin position="310"/>
        <end position="362"/>
    </location>
</feature>
<reference evidence="2 3" key="1">
    <citation type="journal article" date="2012" name="Eukaryot. Cell">
        <title>Draft genome sequence of CBS 2479, the standard type strain of Trichosporon asahii.</title>
        <authorList>
            <person name="Yang R.Y."/>
            <person name="Li H.T."/>
            <person name="Zhu H."/>
            <person name="Zhou G.P."/>
            <person name="Wang M."/>
            <person name="Wang L."/>
        </authorList>
    </citation>
    <scope>NUCLEOTIDE SEQUENCE [LARGE SCALE GENOMIC DNA]</scope>
    <source>
        <strain evidence="3">ATCC 90039 / CBS 2479 / JCM 2466 / KCTC 7840 / NCYC 2677 / UAMH 7654</strain>
    </source>
</reference>